<proteinExistence type="predicted"/>
<sequence>MPTKLFLLLLAVAFLACAPEKKTLSVAEQIKAQNEKLHQAVLTKNLSLLDEVYATDAYFLSPGNSPIMGIENIKKRWEAGLGSMKEMTSQSLSLIGEGDLVSEVGLVKTHIETADTSFVIQSKYNNVWQKDAEGNYRLKVDIWNAYSEAQ</sequence>
<keyword evidence="1" id="KW-0732">Signal</keyword>
<feature type="domain" description="DUF4440" evidence="2">
    <location>
        <begin position="30"/>
        <end position="137"/>
    </location>
</feature>
<reference evidence="3" key="1">
    <citation type="submission" date="2023-06" db="EMBL/GenBank/DDBJ databases">
        <title>Cytophagales bacterium Strain LB-30, isolated from soil.</title>
        <authorList>
            <person name="Liu B."/>
        </authorList>
    </citation>
    <scope>NUCLEOTIDE SEQUENCE</scope>
    <source>
        <strain evidence="3">LB-30</strain>
    </source>
</reference>
<dbReference type="Pfam" id="PF14534">
    <property type="entry name" value="DUF4440"/>
    <property type="match status" value="1"/>
</dbReference>
<feature type="signal peptide" evidence="1">
    <location>
        <begin position="1"/>
        <end position="18"/>
    </location>
</feature>
<dbReference type="Gene3D" id="3.10.450.50">
    <property type="match status" value="1"/>
</dbReference>
<dbReference type="InterPro" id="IPR027843">
    <property type="entry name" value="DUF4440"/>
</dbReference>
<dbReference type="EMBL" id="JAUHJS010000004">
    <property type="protein sequence ID" value="MDN4165857.1"/>
    <property type="molecule type" value="Genomic_DNA"/>
</dbReference>
<organism evidence="3 4">
    <name type="scientific">Shiella aurantiaca</name>
    <dbReference type="NCBI Taxonomy" id="3058365"/>
    <lineage>
        <taxon>Bacteria</taxon>
        <taxon>Pseudomonadati</taxon>
        <taxon>Bacteroidota</taxon>
        <taxon>Cytophagia</taxon>
        <taxon>Cytophagales</taxon>
        <taxon>Shiellaceae</taxon>
        <taxon>Shiella</taxon>
    </lineage>
</organism>
<accession>A0ABT8F5Z7</accession>
<feature type="chain" id="PRO_5046155901" evidence="1">
    <location>
        <begin position="19"/>
        <end position="150"/>
    </location>
</feature>
<evidence type="ECO:0000259" key="2">
    <source>
        <dbReference type="Pfam" id="PF14534"/>
    </source>
</evidence>
<protein>
    <submittedName>
        <fullName evidence="3">Nuclear transport factor 2 family protein</fullName>
    </submittedName>
</protein>
<comment type="caution">
    <text evidence="3">The sequence shown here is derived from an EMBL/GenBank/DDBJ whole genome shotgun (WGS) entry which is preliminary data.</text>
</comment>
<dbReference type="InterPro" id="IPR032710">
    <property type="entry name" value="NTF2-like_dom_sf"/>
</dbReference>
<gene>
    <name evidence="3" type="ORF">QWY31_10100</name>
</gene>
<name>A0ABT8F5Z7_9BACT</name>
<evidence type="ECO:0000313" key="3">
    <source>
        <dbReference type="EMBL" id="MDN4165857.1"/>
    </source>
</evidence>
<evidence type="ECO:0000256" key="1">
    <source>
        <dbReference type="SAM" id="SignalP"/>
    </source>
</evidence>
<evidence type="ECO:0000313" key="4">
    <source>
        <dbReference type="Proteomes" id="UP001168552"/>
    </source>
</evidence>
<dbReference type="RefSeq" id="WP_320004388.1">
    <property type="nucleotide sequence ID" value="NZ_JAUHJS010000004.1"/>
</dbReference>
<keyword evidence="4" id="KW-1185">Reference proteome</keyword>
<dbReference type="PROSITE" id="PS51257">
    <property type="entry name" value="PROKAR_LIPOPROTEIN"/>
    <property type="match status" value="1"/>
</dbReference>
<dbReference type="Proteomes" id="UP001168552">
    <property type="component" value="Unassembled WGS sequence"/>
</dbReference>
<dbReference type="SUPFAM" id="SSF54427">
    <property type="entry name" value="NTF2-like"/>
    <property type="match status" value="1"/>
</dbReference>